<comment type="similarity">
    <text evidence="1">Belongs to the metallophosphoesterase superfamily. YfcE family.</text>
</comment>
<dbReference type="PANTHER" id="PTHR42850:SF2">
    <property type="entry name" value="BLL5683 PROTEIN"/>
    <property type="match status" value="1"/>
</dbReference>
<dbReference type="SUPFAM" id="SSF56300">
    <property type="entry name" value="Metallo-dependent phosphatases"/>
    <property type="match status" value="1"/>
</dbReference>
<evidence type="ECO:0000259" key="2">
    <source>
        <dbReference type="Pfam" id="PF12850"/>
    </source>
</evidence>
<evidence type="ECO:0000313" key="3">
    <source>
        <dbReference type="EMBL" id="KRL98830.1"/>
    </source>
</evidence>
<dbReference type="EMBL" id="AZFQ01000036">
    <property type="protein sequence ID" value="KRL98830.1"/>
    <property type="molecule type" value="Genomic_DNA"/>
</dbReference>
<dbReference type="PIRSF" id="PIRSF000883">
    <property type="entry name" value="Pesterase_MJ0912"/>
    <property type="match status" value="1"/>
</dbReference>
<dbReference type="OrthoDB" id="9813918at2"/>
<sequence length="287" mass="32828">MNSRIAIVSDSHGNATALKAVIRDALEQKAAEFWSLGDIGFGGANSKECFELLAQQNTTQFLMGNWEASYNEVLTKKVFNINDPSDVYFVMLAKYEYEHLGSYWNQRLLKLPLTAQKQRYNRIFSLTHNLPTKNYGPALQPTQPQANFDQLTLDPKVDVALYGHTHTPIWRYTQQGQLILNPGSVGEIFFSRTRLMQNRSASYLLLTVTAEGITEVDFRRVPYDGEIELKKAAAQNFPYMELYQKNVQTGKIETHNQPLLKKINEELGYRRVAQEFITSLQSIQVDH</sequence>
<feature type="domain" description="Calcineurin-like phosphoesterase" evidence="2">
    <location>
        <begin position="4"/>
        <end position="193"/>
    </location>
</feature>
<protein>
    <submittedName>
        <fullName evidence="3">Ser Thr protein phosphatase</fullName>
    </submittedName>
</protein>
<evidence type="ECO:0000256" key="1">
    <source>
        <dbReference type="ARBA" id="ARBA00008950"/>
    </source>
</evidence>
<dbReference type="AlphaFoldDB" id="A0A0R1V051"/>
<dbReference type="InterPro" id="IPR011152">
    <property type="entry name" value="Pesterase_MJ0912"/>
</dbReference>
<accession>A0A0R1V051</accession>
<gene>
    <name evidence="3" type="ORF">FD50_GL000643</name>
</gene>
<dbReference type="PANTHER" id="PTHR42850">
    <property type="entry name" value="METALLOPHOSPHOESTERASE"/>
    <property type="match status" value="1"/>
</dbReference>
<evidence type="ECO:0000313" key="4">
    <source>
        <dbReference type="Proteomes" id="UP000051166"/>
    </source>
</evidence>
<dbReference type="GO" id="GO:0016791">
    <property type="term" value="F:phosphatase activity"/>
    <property type="evidence" value="ECO:0007669"/>
    <property type="project" value="TreeGrafter"/>
</dbReference>
<proteinExistence type="inferred from homology"/>
<organism evidence="3 4">
    <name type="scientific">Liquorilactobacillus satsumensis DSM 16230 = JCM 12392</name>
    <dbReference type="NCBI Taxonomy" id="1423801"/>
    <lineage>
        <taxon>Bacteria</taxon>
        <taxon>Bacillati</taxon>
        <taxon>Bacillota</taxon>
        <taxon>Bacilli</taxon>
        <taxon>Lactobacillales</taxon>
        <taxon>Lactobacillaceae</taxon>
        <taxon>Liquorilactobacillus</taxon>
    </lineage>
</organism>
<name>A0A0R1V051_9LACO</name>
<dbReference type="Gene3D" id="3.60.21.10">
    <property type="match status" value="1"/>
</dbReference>
<dbReference type="GeneID" id="98308068"/>
<reference evidence="3 4" key="1">
    <citation type="journal article" date="2015" name="Genome Announc.">
        <title>Expanding the biotechnology potential of lactobacilli through comparative genomics of 213 strains and associated genera.</title>
        <authorList>
            <person name="Sun Z."/>
            <person name="Harris H.M."/>
            <person name="McCann A."/>
            <person name="Guo C."/>
            <person name="Argimon S."/>
            <person name="Zhang W."/>
            <person name="Yang X."/>
            <person name="Jeffery I.B."/>
            <person name="Cooney J.C."/>
            <person name="Kagawa T.F."/>
            <person name="Liu W."/>
            <person name="Song Y."/>
            <person name="Salvetti E."/>
            <person name="Wrobel A."/>
            <person name="Rasinkangas P."/>
            <person name="Parkhill J."/>
            <person name="Rea M.C."/>
            <person name="O'Sullivan O."/>
            <person name="Ritari J."/>
            <person name="Douillard F.P."/>
            <person name="Paul Ross R."/>
            <person name="Yang R."/>
            <person name="Briner A.E."/>
            <person name="Felis G.E."/>
            <person name="de Vos W.M."/>
            <person name="Barrangou R."/>
            <person name="Klaenhammer T.R."/>
            <person name="Caufield P.W."/>
            <person name="Cui Y."/>
            <person name="Zhang H."/>
            <person name="O'Toole P.W."/>
        </authorList>
    </citation>
    <scope>NUCLEOTIDE SEQUENCE [LARGE SCALE GENOMIC DNA]</scope>
    <source>
        <strain evidence="3 4">DSM 16230</strain>
    </source>
</reference>
<dbReference type="InterPro" id="IPR024654">
    <property type="entry name" value="Calcineurin-like_PHP_lpxH"/>
</dbReference>
<dbReference type="Proteomes" id="UP000051166">
    <property type="component" value="Unassembled WGS sequence"/>
</dbReference>
<dbReference type="InterPro" id="IPR029052">
    <property type="entry name" value="Metallo-depent_PP-like"/>
</dbReference>
<dbReference type="RefSeq" id="WP_056960762.1">
    <property type="nucleotide sequence ID" value="NZ_AZFQ01000036.1"/>
</dbReference>
<dbReference type="Pfam" id="PF12850">
    <property type="entry name" value="Metallophos_2"/>
    <property type="match status" value="1"/>
</dbReference>
<comment type="caution">
    <text evidence="3">The sequence shown here is derived from an EMBL/GenBank/DDBJ whole genome shotgun (WGS) entry which is preliminary data.</text>
</comment>
<dbReference type="STRING" id="1423801.FD50_GL000643"/>
<dbReference type="GO" id="GO:0005737">
    <property type="term" value="C:cytoplasm"/>
    <property type="evidence" value="ECO:0007669"/>
    <property type="project" value="TreeGrafter"/>
</dbReference>
<dbReference type="PATRIC" id="fig|1423801.4.peg.652"/>
<dbReference type="InterPro" id="IPR050126">
    <property type="entry name" value="Ap4A_hydrolase"/>
</dbReference>
<keyword evidence="4" id="KW-1185">Reference proteome</keyword>